<dbReference type="EMBL" id="OZ034813">
    <property type="protein sequence ID" value="CAL1353934.1"/>
    <property type="molecule type" value="Genomic_DNA"/>
</dbReference>
<organism evidence="1 2">
    <name type="scientific">Linum trigynum</name>
    <dbReference type="NCBI Taxonomy" id="586398"/>
    <lineage>
        <taxon>Eukaryota</taxon>
        <taxon>Viridiplantae</taxon>
        <taxon>Streptophyta</taxon>
        <taxon>Embryophyta</taxon>
        <taxon>Tracheophyta</taxon>
        <taxon>Spermatophyta</taxon>
        <taxon>Magnoliopsida</taxon>
        <taxon>eudicotyledons</taxon>
        <taxon>Gunneridae</taxon>
        <taxon>Pentapetalae</taxon>
        <taxon>rosids</taxon>
        <taxon>fabids</taxon>
        <taxon>Malpighiales</taxon>
        <taxon>Linaceae</taxon>
        <taxon>Linum</taxon>
    </lineage>
</organism>
<protein>
    <submittedName>
        <fullName evidence="1">Uncharacterized protein</fullName>
    </submittedName>
</protein>
<accession>A0AAV2CBR7</accession>
<keyword evidence="2" id="KW-1185">Reference proteome</keyword>
<dbReference type="AlphaFoldDB" id="A0AAV2CBR7"/>
<evidence type="ECO:0000313" key="2">
    <source>
        <dbReference type="Proteomes" id="UP001497516"/>
    </source>
</evidence>
<evidence type="ECO:0000313" key="1">
    <source>
        <dbReference type="EMBL" id="CAL1353934.1"/>
    </source>
</evidence>
<sequence length="84" mass="9258">MKNPRKGSPGGSSISALGSIQCSRVVGFQNAISSSKFWTASSPLQQPRIQILSFEWVFQLHCGVQTFEVHEILICFVEDETEVG</sequence>
<proteinExistence type="predicted"/>
<reference evidence="1 2" key="1">
    <citation type="submission" date="2024-04" db="EMBL/GenBank/DDBJ databases">
        <authorList>
            <person name="Fracassetti M."/>
        </authorList>
    </citation>
    <scope>NUCLEOTIDE SEQUENCE [LARGE SCALE GENOMIC DNA]</scope>
</reference>
<dbReference type="Proteomes" id="UP001497516">
    <property type="component" value="Chromosome 1"/>
</dbReference>
<name>A0AAV2CBR7_9ROSI</name>
<gene>
    <name evidence="1" type="ORF">LTRI10_LOCUS1795</name>
</gene>